<dbReference type="Pfam" id="PF03328">
    <property type="entry name" value="HpcH_HpaI"/>
    <property type="match status" value="1"/>
</dbReference>
<dbReference type="Proteomes" id="UP000483004">
    <property type="component" value="Unassembled WGS sequence"/>
</dbReference>
<dbReference type="InterPro" id="IPR015813">
    <property type="entry name" value="Pyrv/PenolPyrv_kinase-like_dom"/>
</dbReference>
<dbReference type="InterPro" id="IPR005000">
    <property type="entry name" value="Aldolase/citrate-lyase_domain"/>
</dbReference>
<dbReference type="PANTHER" id="PTHR30502:SF0">
    <property type="entry name" value="PHOSPHOENOLPYRUVATE CARBOXYLASE FAMILY PROTEIN"/>
    <property type="match status" value="1"/>
</dbReference>
<reference evidence="5 6" key="1">
    <citation type="submission" date="2019-09" db="EMBL/GenBank/DDBJ databases">
        <title>Actinomadura physcomitrii sp. nov., a novel actinomycete isolated from moss [Physcomitrium sphaericum (Ludw) Fuernr].</title>
        <authorList>
            <person name="Liu C."/>
            <person name="Zhuang X."/>
        </authorList>
    </citation>
    <scope>NUCLEOTIDE SEQUENCE [LARGE SCALE GENOMIC DNA]</scope>
    <source>
        <strain evidence="5 6">CYP1-1B</strain>
    </source>
</reference>
<dbReference type="Gene3D" id="3.20.20.60">
    <property type="entry name" value="Phosphoenolpyruvate-binding domains"/>
    <property type="match status" value="1"/>
</dbReference>
<gene>
    <name evidence="5" type="ORF">F9B16_38420</name>
</gene>
<dbReference type="GO" id="GO:0016832">
    <property type="term" value="F:aldehyde-lyase activity"/>
    <property type="evidence" value="ECO:0007669"/>
    <property type="project" value="TreeGrafter"/>
</dbReference>
<comment type="similarity">
    <text evidence="1">Belongs to the HpcH/HpaI aldolase family.</text>
</comment>
<evidence type="ECO:0000256" key="3">
    <source>
        <dbReference type="ARBA" id="ARBA00023239"/>
    </source>
</evidence>
<dbReference type="InterPro" id="IPR050251">
    <property type="entry name" value="HpcH-HpaI_aldolase"/>
</dbReference>
<feature type="domain" description="HpcH/HpaI aldolase/citrate lyase" evidence="4">
    <location>
        <begin position="28"/>
        <end position="207"/>
    </location>
</feature>
<dbReference type="InterPro" id="IPR040442">
    <property type="entry name" value="Pyrv_kinase-like_dom_sf"/>
</dbReference>
<keyword evidence="2" id="KW-0479">Metal-binding</keyword>
<protein>
    <recommendedName>
        <fullName evidence="4">HpcH/HpaI aldolase/citrate lyase domain-containing protein</fullName>
    </recommendedName>
</protein>
<dbReference type="AlphaFoldDB" id="A0A6L3VH62"/>
<evidence type="ECO:0000313" key="5">
    <source>
        <dbReference type="EMBL" id="KAB2367683.1"/>
    </source>
</evidence>
<sequence length="269" mass="28638">MTGPARGNRVKRALDEGRVAVVVAGHSATSDTADFVGQLGFDGLWLEGEHGAVTWDRIGDLSRACELWDMAAMYRVRTLEPSLVARALTLGVHGIVVPQVSTADEARQLVAAAKFAPQGARGVSRGRRSYGRPGFLDEENDETVLVVQLEDPDALRNAEEIAAVPGIDVVFVAPNDLAQAMGHQGRPDHPEVADAIDATLTRIAAVGTAPGTLCPAGQIDRFTGLGVRFLYTSYDAWITAGARDFRRALDAATARRDPRQGTARQDGAA</sequence>
<dbReference type="EMBL" id="WBMR01000181">
    <property type="protein sequence ID" value="KAB2367683.1"/>
    <property type="molecule type" value="Genomic_DNA"/>
</dbReference>
<evidence type="ECO:0000313" key="6">
    <source>
        <dbReference type="Proteomes" id="UP000483004"/>
    </source>
</evidence>
<keyword evidence="6" id="KW-1185">Reference proteome</keyword>
<dbReference type="GO" id="GO:0005737">
    <property type="term" value="C:cytoplasm"/>
    <property type="evidence" value="ECO:0007669"/>
    <property type="project" value="TreeGrafter"/>
</dbReference>
<dbReference type="RefSeq" id="WP_151545152.1">
    <property type="nucleotide sequence ID" value="NZ_WBMR01000181.1"/>
</dbReference>
<dbReference type="PANTHER" id="PTHR30502">
    <property type="entry name" value="2-KETO-3-DEOXY-L-RHAMNONATE ALDOLASE"/>
    <property type="match status" value="1"/>
</dbReference>
<comment type="caution">
    <text evidence="5">The sequence shown here is derived from an EMBL/GenBank/DDBJ whole genome shotgun (WGS) entry which is preliminary data.</text>
</comment>
<keyword evidence="3" id="KW-0456">Lyase</keyword>
<name>A0A6L3VH62_9ACTN</name>
<dbReference type="SUPFAM" id="SSF51621">
    <property type="entry name" value="Phosphoenolpyruvate/pyruvate domain"/>
    <property type="match status" value="1"/>
</dbReference>
<organism evidence="5 6">
    <name type="scientific">Actinomadura montaniterrae</name>
    <dbReference type="NCBI Taxonomy" id="1803903"/>
    <lineage>
        <taxon>Bacteria</taxon>
        <taxon>Bacillati</taxon>
        <taxon>Actinomycetota</taxon>
        <taxon>Actinomycetes</taxon>
        <taxon>Streptosporangiales</taxon>
        <taxon>Thermomonosporaceae</taxon>
        <taxon>Actinomadura</taxon>
    </lineage>
</organism>
<accession>A0A6L3VH62</accession>
<proteinExistence type="inferred from homology"/>
<evidence type="ECO:0000256" key="1">
    <source>
        <dbReference type="ARBA" id="ARBA00005568"/>
    </source>
</evidence>
<dbReference type="GO" id="GO:0046872">
    <property type="term" value="F:metal ion binding"/>
    <property type="evidence" value="ECO:0007669"/>
    <property type="project" value="UniProtKB-KW"/>
</dbReference>
<evidence type="ECO:0000256" key="2">
    <source>
        <dbReference type="ARBA" id="ARBA00022723"/>
    </source>
</evidence>
<evidence type="ECO:0000259" key="4">
    <source>
        <dbReference type="Pfam" id="PF03328"/>
    </source>
</evidence>
<dbReference type="OrthoDB" id="86160at2"/>